<protein>
    <submittedName>
        <fullName evidence="4">Uncharacterized protein YbbC (DUF1343 family)</fullName>
    </submittedName>
</protein>
<dbReference type="EMBL" id="JACCCO010000003">
    <property type="protein sequence ID" value="NYF44282.1"/>
    <property type="molecule type" value="Genomic_DNA"/>
</dbReference>
<dbReference type="RefSeq" id="WP_179828288.1">
    <property type="nucleotide sequence ID" value="NZ_JACCCO010000003.1"/>
</dbReference>
<dbReference type="AlphaFoldDB" id="A0A852V3I4"/>
<reference evidence="4 5" key="1">
    <citation type="submission" date="2020-07" db="EMBL/GenBank/DDBJ databases">
        <title>Sequencing the genomes of 1000 actinobacteria strains.</title>
        <authorList>
            <person name="Klenk H.-P."/>
        </authorList>
    </citation>
    <scope>NUCLEOTIDE SEQUENCE [LARGE SCALE GENOMIC DNA]</scope>
    <source>
        <strain evidence="4 5">DSM 45763</strain>
    </source>
</reference>
<feature type="domain" description="Peptidoglycan beta-N-acetylmuramidase NamZ N-terminal" evidence="2">
    <location>
        <begin position="23"/>
        <end position="223"/>
    </location>
</feature>
<comment type="caution">
    <text evidence="4">The sequence shown here is derived from an EMBL/GenBank/DDBJ whole genome shotgun (WGS) entry which is preliminary data.</text>
</comment>
<dbReference type="Gene3D" id="3.40.50.12170">
    <property type="entry name" value="Uncharacterised protein PF07075, DUF1343"/>
    <property type="match status" value="1"/>
</dbReference>
<dbReference type="Pfam" id="PF07075">
    <property type="entry name" value="NamZ_N"/>
    <property type="match status" value="1"/>
</dbReference>
<evidence type="ECO:0000259" key="2">
    <source>
        <dbReference type="Pfam" id="PF07075"/>
    </source>
</evidence>
<evidence type="ECO:0000256" key="1">
    <source>
        <dbReference type="SAM" id="MobiDB-lite"/>
    </source>
</evidence>
<keyword evidence="5" id="KW-1185">Reference proteome</keyword>
<feature type="domain" description="Peptidoglycan beta-N-acetylmuramidase NamZ C-terminal" evidence="3">
    <location>
        <begin position="227"/>
        <end position="379"/>
    </location>
</feature>
<dbReference type="InterPro" id="IPR048503">
    <property type="entry name" value="NamZ_C"/>
</dbReference>
<organism evidence="4 5">
    <name type="scientific">Streptosporangium sandarakinum</name>
    <dbReference type="NCBI Taxonomy" id="1260955"/>
    <lineage>
        <taxon>Bacteria</taxon>
        <taxon>Bacillati</taxon>
        <taxon>Actinomycetota</taxon>
        <taxon>Actinomycetes</taxon>
        <taxon>Streptosporangiales</taxon>
        <taxon>Streptosporangiaceae</taxon>
        <taxon>Streptosporangium</taxon>
    </lineage>
</organism>
<dbReference type="InterPro" id="IPR048502">
    <property type="entry name" value="NamZ_N"/>
</dbReference>
<dbReference type="Gene3D" id="3.90.1150.140">
    <property type="match status" value="1"/>
</dbReference>
<dbReference type="Proteomes" id="UP000576393">
    <property type="component" value="Unassembled WGS sequence"/>
</dbReference>
<dbReference type="PANTHER" id="PTHR42915">
    <property type="entry name" value="HYPOTHETICAL 460 KDA PROTEIN IN FEUA-SIGW INTERGENIC REGION [PRECURSOR]"/>
    <property type="match status" value="1"/>
</dbReference>
<dbReference type="Pfam" id="PF20732">
    <property type="entry name" value="NamZ_C"/>
    <property type="match status" value="1"/>
</dbReference>
<proteinExistence type="predicted"/>
<accession>A0A852V3I4</accession>
<dbReference type="InterPro" id="IPR008302">
    <property type="entry name" value="NamZ"/>
</dbReference>
<evidence type="ECO:0000259" key="3">
    <source>
        <dbReference type="Pfam" id="PF20732"/>
    </source>
</evidence>
<dbReference type="PIRSF" id="PIRSF016719">
    <property type="entry name" value="UCP016719"/>
    <property type="match status" value="1"/>
</dbReference>
<name>A0A852V3I4_9ACTN</name>
<feature type="compositionally biased region" description="Gly residues" evidence="1">
    <location>
        <begin position="334"/>
        <end position="348"/>
    </location>
</feature>
<evidence type="ECO:0000313" key="4">
    <source>
        <dbReference type="EMBL" id="NYF44282.1"/>
    </source>
</evidence>
<dbReference type="GO" id="GO:0033922">
    <property type="term" value="F:peptidoglycan beta-N-acetylmuramidase activity"/>
    <property type="evidence" value="ECO:0007669"/>
    <property type="project" value="InterPro"/>
</dbReference>
<gene>
    <name evidence="4" type="ORF">HDA43_006509</name>
</gene>
<feature type="region of interest" description="Disordered" evidence="1">
    <location>
        <begin position="330"/>
        <end position="352"/>
    </location>
</feature>
<evidence type="ECO:0000313" key="5">
    <source>
        <dbReference type="Proteomes" id="UP000576393"/>
    </source>
</evidence>
<sequence>MSLVRTGIERVVHDPDLLGGGRIGLVTNPTGVLPDLTPGVTALLSAGVPVTALFSPEHGVRGAAQDGHGEAAGTDPATGLPVLDTYGAGSAALDELVEAAKVDTLVFDIADIGTRFYTYVWTMYDLMASAARLGVRFAVLDRPNPLGGTVAEGPLLDPAFASFVGRAAIPLRHGLTAGELARHVNRSIGADLLVVAAEGWRRDMPHAATGLPWVMPSANMPTPDTALVYPGTGLFEGTNLSEGRGTTRPFELVGAPYLDERFAAGLNALDLPGVRFRDAWFTPAFRKHAGVAVRGVQLHVHDAGAFRPVLTGLAMLHLARSLHPEEFAWRRGDAGPGEETGQGEGNAGPAGENARPYFTDLLWGSDSLRRVLDAGDDPRGLCPPPCHPEVWTGGDPLLYR</sequence>
<dbReference type="PANTHER" id="PTHR42915:SF1">
    <property type="entry name" value="PEPTIDOGLYCAN BETA-N-ACETYLMURAMIDASE NAMZ"/>
    <property type="match status" value="1"/>
</dbReference>